<dbReference type="SUPFAM" id="SSF50370">
    <property type="entry name" value="Ricin B-like lectins"/>
    <property type="match status" value="2"/>
</dbReference>
<dbReference type="OrthoDB" id="7191982at2"/>
<evidence type="ECO:0000256" key="1">
    <source>
        <dbReference type="SAM" id="MobiDB-lite"/>
    </source>
</evidence>
<protein>
    <recommendedName>
        <fullName evidence="3">Ricin B lectin domain-containing protein</fullName>
    </recommendedName>
</protein>
<evidence type="ECO:0000313" key="4">
    <source>
        <dbReference type="EMBL" id="PJZ25811.1"/>
    </source>
</evidence>
<dbReference type="PANTHER" id="PTHR13593">
    <property type="match status" value="1"/>
</dbReference>
<dbReference type="Pfam" id="PF26146">
    <property type="entry name" value="PI-PLC_X"/>
    <property type="match status" value="1"/>
</dbReference>
<proteinExistence type="predicted"/>
<dbReference type="GO" id="GO:0008081">
    <property type="term" value="F:phosphoric diester hydrolase activity"/>
    <property type="evidence" value="ECO:0007669"/>
    <property type="project" value="InterPro"/>
</dbReference>
<dbReference type="AlphaFoldDB" id="A0A2M9XDP0"/>
<feature type="domain" description="Ricin B lectin" evidence="3">
    <location>
        <begin position="520"/>
        <end position="648"/>
    </location>
</feature>
<evidence type="ECO:0000256" key="2">
    <source>
        <dbReference type="SAM" id="SignalP"/>
    </source>
</evidence>
<name>A0A2M9XDP0_9LEPT</name>
<feature type="signal peptide" evidence="2">
    <location>
        <begin position="1"/>
        <end position="30"/>
    </location>
</feature>
<feature type="region of interest" description="Disordered" evidence="1">
    <location>
        <begin position="73"/>
        <end position="98"/>
    </location>
</feature>
<dbReference type="PROSITE" id="PS50231">
    <property type="entry name" value="RICIN_B_LECTIN"/>
    <property type="match status" value="2"/>
</dbReference>
<dbReference type="InterPro" id="IPR051057">
    <property type="entry name" value="PI-PLC_domain"/>
</dbReference>
<evidence type="ECO:0000259" key="3">
    <source>
        <dbReference type="SMART" id="SM00458"/>
    </source>
</evidence>
<dbReference type="PROSITE" id="PS51257">
    <property type="entry name" value="PROKAR_LIPOPROTEIN"/>
    <property type="match status" value="1"/>
</dbReference>
<comment type="caution">
    <text evidence="4">The sequence shown here is derived from an EMBL/GenBank/DDBJ whole genome shotgun (WGS) entry which is preliminary data.</text>
</comment>
<dbReference type="SUPFAM" id="SSF51695">
    <property type="entry name" value="PLC-like phosphodiesterases"/>
    <property type="match status" value="1"/>
</dbReference>
<organism evidence="4 5">
    <name type="scientific">Leptospira hartskeerlii</name>
    <dbReference type="NCBI Taxonomy" id="2023177"/>
    <lineage>
        <taxon>Bacteria</taxon>
        <taxon>Pseudomonadati</taxon>
        <taxon>Spirochaetota</taxon>
        <taxon>Spirochaetia</taxon>
        <taxon>Leptospirales</taxon>
        <taxon>Leptospiraceae</taxon>
        <taxon>Leptospira</taxon>
    </lineage>
</organism>
<feature type="domain" description="Ricin B lectin" evidence="3">
    <location>
        <begin position="388"/>
        <end position="517"/>
    </location>
</feature>
<dbReference type="CDD" id="cd23456">
    <property type="entry name" value="beta-trefoil_Ricin_SCDase"/>
    <property type="match status" value="2"/>
</dbReference>
<dbReference type="InterPro" id="IPR017946">
    <property type="entry name" value="PLC-like_Pdiesterase_TIM-brl"/>
</dbReference>
<keyword evidence="2" id="KW-0732">Signal</keyword>
<dbReference type="PROSITE" id="PS50007">
    <property type="entry name" value="PIPLC_X_DOMAIN"/>
    <property type="match status" value="1"/>
</dbReference>
<gene>
    <name evidence="4" type="ORF">CH357_09235</name>
</gene>
<dbReference type="GO" id="GO:0006629">
    <property type="term" value="P:lipid metabolic process"/>
    <property type="evidence" value="ECO:0007669"/>
    <property type="project" value="InterPro"/>
</dbReference>
<accession>A0A2M9XDP0</accession>
<evidence type="ECO:0000313" key="5">
    <source>
        <dbReference type="Proteomes" id="UP000232196"/>
    </source>
</evidence>
<dbReference type="Pfam" id="PF00652">
    <property type="entry name" value="Ricin_B_lectin"/>
    <property type="match status" value="2"/>
</dbReference>
<dbReference type="InterPro" id="IPR035992">
    <property type="entry name" value="Ricin_B-like_lectins"/>
</dbReference>
<dbReference type="PANTHER" id="PTHR13593:SF113">
    <property type="entry name" value="SI:DKEY-266F7.9"/>
    <property type="match status" value="1"/>
</dbReference>
<dbReference type="EMBL" id="NPDN01000004">
    <property type="protein sequence ID" value="PJZ25811.1"/>
    <property type="molecule type" value="Genomic_DNA"/>
</dbReference>
<dbReference type="CDD" id="cd08587">
    <property type="entry name" value="PI-PLCXDc_like"/>
    <property type="match status" value="1"/>
</dbReference>
<dbReference type="InterPro" id="IPR000772">
    <property type="entry name" value="Ricin_B_lectin"/>
</dbReference>
<feature type="chain" id="PRO_5014987361" description="Ricin B lectin domain-containing protein" evidence="2">
    <location>
        <begin position="31"/>
        <end position="649"/>
    </location>
</feature>
<sequence length="649" mass="72858">MNGEKMKTSKVFSSRIVAAAFICAVSLVGAGCKDSSSNYDSLLFLVQANGKSGGSLPADINYKAEYLTPPPLDQPSGIPFEGGGTKGKDGRSPRPVYAPKLQIDPQAWMSSGYQSRSNTQLRNICIPGTHDSGTYGIQGIDENISQTQEYNVGEQLSLGYRYFDLRIKKIDGTFKIHHGSSVSVSAQEVFQHISSFVNNRKKEVVFVHIQNVDSMSDAEHYELKDQLVLPYLGSRMAPRNLGNSVNFGQLWDLDKNVILIWGGGNYADLSQLYWNQGQTMKSDWQNTGNESDLISALRDRIKDDRGGKFYVAQMILTPTAAQIIFPPYWGSIEDLTNDKLDHASFVYDLDREAKKSGQRLNIAMVDFAGPRFSQYAFEACMDVNDLEPRYFTLKSKQSNLCLDVSNSGTENGTRVQVWNCNNTNAQKWFYEHSTSHLRSKLNNDKCLDNGAENWNGGKIVLWDCRDNIDNMRFDFYDDSMRVRQNESIAVDANGSTSGSLVSQWTWHGGNNQRWEKNYETPYFALINQASDRCLDISNSSTANGARIQVYNCNGTNAQKWYYDAGNGFLRSKLDPNKCMDNGGEARNGGKIALWDCKDMNNMRFDFVGDSIRNRINSLYAVDANGTSNGSLVSQWEFKNTSNQLWKKSY</sequence>
<dbReference type="Gene3D" id="3.20.20.190">
    <property type="entry name" value="Phosphatidylinositol (PI) phosphodiesterase"/>
    <property type="match status" value="1"/>
</dbReference>
<keyword evidence="5" id="KW-1185">Reference proteome</keyword>
<dbReference type="Gene3D" id="2.80.10.50">
    <property type="match status" value="3"/>
</dbReference>
<dbReference type="SMART" id="SM00458">
    <property type="entry name" value="RICIN"/>
    <property type="match status" value="2"/>
</dbReference>
<reference evidence="4 5" key="1">
    <citation type="submission" date="2017-07" db="EMBL/GenBank/DDBJ databases">
        <title>Leptospira spp. isolated from tropical soils.</title>
        <authorList>
            <person name="Thibeaux R."/>
            <person name="Iraola G."/>
            <person name="Ferres I."/>
            <person name="Bierque E."/>
            <person name="Girault D."/>
            <person name="Soupe-Gilbert M.-E."/>
            <person name="Picardeau M."/>
            <person name="Goarant C."/>
        </authorList>
    </citation>
    <scope>NUCLEOTIDE SEQUENCE [LARGE SCALE GENOMIC DNA]</scope>
    <source>
        <strain evidence="4 5">MCA1-C-A1</strain>
    </source>
</reference>
<dbReference type="Proteomes" id="UP000232196">
    <property type="component" value="Unassembled WGS sequence"/>
</dbReference>